<organism evidence="2 3">
    <name type="scientific">Oxytricha trifallax</name>
    <dbReference type="NCBI Taxonomy" id="1172189"/>
    <lineage>
        <taxon>Eukaryota</taxon>
        <taxon>Sar</taxon>
        <taxon>Alveolata</taxon>
        <taxon>Ciliophora</taxon>
        <taxon>Intramacronucleata</taxon>
        <taxon>Spirotrichea</taxon>
        <taxon>Stichotrichia</taxon>
        <taxon>Sporadotrichida</taxon>
        <taxon>Oxytrichidae</taxon>
        <taxon>Oxytrichinae</taxon>
        <taxon>Oxytricha</taxon>
    </lineage>
</organism>
<dbReference type="AlphaFoldDB" id="A0A073I0V2"/>
<evidence type="ECO:0000256" key="1">
    <source>
        <dbReference type="SAM" id="MobiDB-lite"/>
    </source>
</evidence>
<comment type="caution">
    <text evidence="2">The sequence shown here is derived from an EMBL/GenBank/DDBJ whole genome shotgun (WGS) entry which is preliminary data.</text>
</comment>
<accession>A0A073I0V2</accession>
<name>A0A073I0V2_9SPIT</name>
<dbReference type="EMBL" id="ARYC01000202">
    <property type="protein sequence ID" value="KEJ83135.1"/>
    <property type="molecule type" value="Genomic_DNA"/>
</dbReference>
<reference evidence="3" key="1">
    <citation type="journal article" date="2014" name="Cell">
        <title>The Architecture of a Scrambled Genome Reveals Massive Levels of Genomic Rearrangement during Development.</title>
        <authorList>
            <person name="Chen X."/>
            <person name="Bracht J.R."/>
            <person name="Goldman A.D."/>
            <person name="Dolzhenko E."/>
            <person name="Clay D.M."/>
            <person name="Swart E.C."/>
            <person name="Perlman D.H."/>
            <person name="Doak T.G."/>
            <person name="Stuart A."/>
            <person name="Amemiya C.T."/>
            <person name="Sebra R.P."/>
            <person name="Landweber L.F."/>
        </authorList>
    </citation>
    <scope>NUCLEOTIDE SEQUENCE [LARGE SCALE GENOMIC DNA]</scope>
    <source>
        <strain evidence="3">JRB310</strain>
    </source>
</reference>
<evidence type="ECO:0000313" key="2">
    <source>
        <dbReference type="EMBL" id="KEJ83135.1"/>
    </source>
</evidence>
<evidence type="ECO:0000313" key="3">
    <source>
        <dbReference type="Proteomes" id="UP000053232"/>
    </source>
</evidence>
<sequence length="541" mass="62396">MSETQYRGCFKNYQNLSKRKVSCINAQNQGPLVIQQQTKNQEKGKSKQVTSGGFINQIKKENLIITPKREESSPQIKQENSEISMRNSDIRQSSISTKQNFPLESKLIQIDNQAVQTLVAKAHDILNRSDLVMQNIDKILPQIKIFYQRAQNTTKRVVTYLEQKLFKVDFKLKENELSTFISHQSSSLNQVESQLQFYETHINQIITQKMNEIKLSNHIELYEGNQIAIHGLFDKYDKLQKQLHDQIVALHKVDDSGIDIIKLDKLSDTDIKAQCILTLENTPNFMILDQDRLIADRIVYSFKQRCQVQIFDELATSGCVASDGLIILALHHSGRILILRFVDGQYLYLNQGNTCKRGGTQKKVFYNLIKTNPFIPFNLKCPTIFTQSDGLQLSKYVINLLKFEDSDKLRLCWRSKEFKFVDNRHLISQFELEYTLINHDNGQTLQICKLFGEIACIPDYLRAIDTTPILISYDQRSNIAQIQDIMKMGFKGDLKLQTQITSVLGQLESDQNENLLQQAPEVRLLAYDQNNNMIISTIQIE</sequence>
<feature type="compositionally biased region" description="Polar residues" evidence="1">
    <location>
        <begin position="73"/>
        <end position="89"/>
    </location>
</feature>
<feature type="region of interest" description="Disordered" evidence="1">
    <location>
        <begin position="68"/>
        <end position="89"/>
    </location>
</feature>
<keyword evidence="3" id="KW-1185">Reference proteome</keyword>
<gene>
    <name evidence="2" type="ORF">OXYTRIMIC_788</name>
</gene>
<dbReference type="Proteomes" id="UP000053232">
    <property type="component" value="Unassembled WGS sequence"/>
</dbReference>
<protein>
    <submittedName>
        <fullName evidence="2">Uncharacterized protein</fullName>
    </submittedName>
</protein>
<proteinExistence type="predicted"/>